<protein>
    <submittedName>
        <fullName evidence="1">Uncharacterized protein</fullName>
    </submittedName>
</protein>
<reference evidence="2" key="1">
    <citation type="submission" date="2018-06" db="EMBL/GenBank/DDBJ databases">
        <authorList>
            <person name="Cea G.-C."/>
            <person name="William W."/>
        </authorList>
    </citation>
    <scope>NUCLEOTIDE SEQUENCE [LARGE SCALE GENOMIC DNA]</scope>
    <source>
        <strain evidence="2">DB21MT-2</strain>
    </source>
</reference>
<dbReference type="Proteomes" id="UP000250123">
    <property type="component" value="Chromosome SHEWBE"/>
</dbReference>
<accession>A0A330M984</accession>
<name>A0A330M984_9GAMM</name>
<evidence type="ECO:0000313" key="2">
    <source>
        <dbReference type="Proteomes" id="UP000250123"/>
    </source>
</evidence>
<dbReference type="EMBL" id="LS483452">
    <property type="protein sequence ID" value="SQH78013.1"/>
    <property type="molecule type" value="Genomic_DNA"/>
</dbReference>
<proteinExistence type="predicted"/>
<evidence type="ECO:0000313" key="1">
    <source>
        <dbReference type="EMBL" id="SQH78013.1"/>
    </source>
</evidence>
<organism evidence="1 2">
    <name type="scientific">Shewanella benthica</name>
    <dbReference type="NCBI Taxonomy" id="43661"/>
    <lineage>
        <taxon>Bacteria</taxon>
        <taxon>Pseudomonadati</taxon>
        <taxon>Pseudomonadota</taxon>
        <taxon>Gammaproteobacteria</taxon>
        <taxon>Alteromonadales</taxon>
        <taxon>Shewanellaceae</taxon>
        <taxon>Shewanella</taxon>
    </lineage>
</organism>
<dbReference type="AlphaFoldDB" id="A0A330M984"/>
<sequence>MAYPLKHVRAMPTPDVTPPLSLVRNCIHAFLTFTTSMWLAPQLHDYVVSRCKVAECSASKALLLRPHVFGLRQVS</sequence>
<dbReference type="KEGG" id="sbk:SHEWBE_4050"/>
<gene>
    <name evidence="1" type="ORF">SHEWBE_4050</name>
</gene>